<reference evidence="1" key="2">
    <citation type="journal article" date="2015" name="Fish Shellfish Immunol.">
        <title>Early steps in the European eel (Anguilla anguilla)-Vibrio vulnificus interaction in the gills: Role of the RtxA13 toxin.</title>
        <authorList>
            <person name="Callol A."/>
            <person name="Pajuelo D."/>
            <person name="Ebbesson L."/>
            <person name="Teles M."/>
            <person name="MacKenzie S."/>
            <person name="Amaro C."/>
        </authorList>
    </citation>
    <scope>NUCLEOTIDE SEQUENCE</scope>
</reference>
<reference evidence="1" key="1">
    <citation type="submission" date="2014-11" db="EMBL/GenBank/DDBJ databases">
        <authorList>
            <person name="Amaro Gonzalez C."/>
        </authorList>
    </citation>
    <scope>NUCLEOTIDE SEQUENCE</scope>
</reference>
<dbReference type="AlphaFoldDB" id="A0A0E9SHN6"/>
<sequence>MYINRYIYIFPQNCFTDHHIKDQIQ</sequence>
<organism evidence="1">
    <name type="scientific">Anguilla anguilla</name>
    <name type="common">European freshwater eel</name>
    <name type="synonym">Muraena anguilla</name>
    <dbReference type="NCBI Taxonomy" id="7936"/>
    <lineage>
        <taxon>Eukaryota</taxon>
        <taxon>Metazoa</taxon>
        <taxon>Chordata</taxon>
        <taxon>Craniata</taxon>
        <taxon>Vertebrata</taxon>
        <taxon>Euteleostomi</taxon>
        <taxon>Actinopterygii</taxon>
        <taxon>Neopterygii</taxon>
        <taxon>Teleostei</taxon>
        <taxon>Anguilliformes</taxon>
        <taxon>Anguillidae</taxon>
        <taxon>Anguilla</taxon>
    </lineage>
</organism>
<accession>A0A0E9SHN6</accession>
<evidence type="ECO:0000313" key="1">
    <source>
        <dbReference type="EMBL" id="JAH40028.1"/>
    </source>
</evidence>
<name>A0A0E9SHN6_ANGAN</name>
<dbReference type="EMBL" id="GBXM01068549">
    <property type="protein sequence ID" value="JAH40028.1"/>
    <property type="molecule type" value="Transcribed_RNA"/>
</dbReference>
<proteinExistence type="predicted"/>
<protein>
    <submittedName>
        <fullName evidence="1">Uncharacterized protein</fullName>
    </submittedName>
</protein>